<dbReference type="SUPFAM" id="SSF109604">
    <property type="entry name" value="HD-domain/PDEase-like"/>
    <property type="match status" value="2"/>
</dbReference>
<dbReference type="CDD" id="cd00077">
    <property type="entry name" value="HDc"/>
    <property type="match status" value="2"/>
</dbReference>
<dbReference type="Pfam" id="PF13487">
    <property type="entry name" value="HD_5"/>
    <property type="match status" value="1"/>
</dbReference>
<name>A0A2U3B5X6_9VIBR</name>
<dbReference type="Proteomes" id="UP000245362">
    <property type="component" value="Unassembled WGS sequence"/>
</dbReference>
<dbReference type="NCBIfam" id="TIGR00277">
    <property type="entry name" value="HDIG"/>
    <property type="match status" value="1"/>
</dbReference>
<reference evidence="2 3" key="1">
    <citation type="submission" date="2018-05" db="EMBL/GenBank/DDBJ databases">
        <title>Vibrio limimaris sp. nov., isolated from marine sediment.</title>
        <authorList>
            <person name="Li C.-M."/>
        </authorList>
    </citation>
    <scope>NUCLEOTIDE SEQUENCE [LARGE SCALE GENOMIC DNA]</scope>
    <source>
        <strain evidence="2 3">E4404</strain>
    </source>
</reference>
<dbReference type="EMBL" id="QFWT01000010">
    <property type="protein sequence ID" value="PWI32172.1"/>
    <property type="molecule type" value="Genomic_DNA"/>
</dbReference>
<organism evidence="2 3">
    <name type="scientific">Vibrio albus</name>
    <dbReference type="NCBI Taxonomy" id="2200953"/>
    <lineage>
        <taxon>Bacteria</taxon>
        <taxon>Pseudomonadati</taxon>
        <taxon>Pseudomonadota</taxon>
        <taxon>Gammaproteobacteria</taxon>
        <taxon>Vibrionales</taxon>
        <taxon>Vibrionaceae</taxon>
        <taxon>Vibrio</taxon>
    </lineage>
</organism>
<dbReference type="RefSeq" id="WP_109320698.1">
    <property type="nucleotide sequence ID" value="NZ_QFWT01000010.1"/>
</dbReference>
<dbReference type="PROSITE" id="PS51832">
    <property type="entry name" value="HD_GYP"/>
    <property type="match status" value="1"/>
</dbReference>
<dbReference type="GO" id="GO:0008081">
    <property type="term" value="F:phosphoric diester hydrolase activity"/>
    <property type="evidence" value="ECO:0007669"/>
    <property type="project" value="UniProtKB-ARBA"/>
</dbReference>
<dbReference type="SMART" id="SM00471">
    <property type="entry name" value="HDc"/>
    <property type="match status" value="2"/>
</dbReference>
<dbReference type="InterPro" id="IPR006674">
    <property type="entry name" value="HD_domain"/>
</dbReference>
<evidence type="ECO:0000313" key="3">
    <source>
        <dbReference type="Proteomes" id="UP000245362"/>
    </source>
</evidence>
<feature type="domain" description="HD-GYP" evidence="1">
    <location>
        <begin position="216"/>
        <end position="408"/>
    </location>
</feature>
<proteinExistence type="predicted"/>
<dbReference type="OrthoDB" id="9816273at2"/>
<dbReference type="InterPro" id="IPR003607">
    <property type="entry name" value="HD/PDEase_dom"/>
</dbReference>
<accession>A0A2U3B5X6</accession>
<dbReference type="Gene3D" id="1.10.3210.10">
    <property type="entry name" value="Hypothetical protein af1432"/>
    <property type="match status" value="2"/>
</dbReference>
<sequence>MNVASVFHVNLREMITAIETSVSLVGIDDTNHGKRVGYMACQLGHELGYSQQDLQYLFELGMLHDIGVSSNHTHSNLVANFAWDNAQEHCDIGYQLLKDFSPLSHFAVPILYHHTPWSELNKKEIKPRDAMMANLVFLADRIDTYGAGHYGKDILIARHHITNTIVEKGSHYFAPEFIEAFLDIQQSESFWIALEDQHITRYVWDMSKEKSNTIISLEQLKQLSHILAYIVDQKSPFTAQHSAKVAELARYIAVEYGMTETQCDMIEIAGLLHDLGKLRTPDEILEKPGGLDELERAIMNQHSYETYEILRHITGLEDIANWASFHHEGLNGRGYPFHPNQNAITMEARIVAVADVFQALAQKRPYREGMPIEKILSILKEMTEQGKLDPAIVSLVYKQQSHCYEIAS</sequence>
<comment type="caution">
    <text evidence="2">The sequence shown here is derived from an EMBL/GenBank/DDBJ whole genome shotgun (WGS) entry which is preliminary data.</text>
</comment>
<keyword evidence="3" id="KW-1185">Reference proteome</keyword>
<dbReference type="Pfam" id="PF01966">
    <property type="entry name" value="HD"/>
    <property type="match status" value="1"/>
</dbReference>
<dbReference type="InterPro" id="IPR037522">
    <property type="entry name" value="HD_GYP_dom"/>
</dbReference>
<dbReference type="AlphaFoldDB" id="A0A2U3B5X6"/>
<dbReference type="InterPro" id="IPR006675">
    <property type="entry name" value="HDIG_dom"/>
</dbReference>
<dbReference type="PANTHER" id="PTHR43155:SF1">
    <property type="entry name" value="3'3'-CGAMP-SPECIFIC PHOSPHODIESTERASE 1"/>
    <property type="match status" value="1"/>
</dbReference>
<evidence type="ECO:0000313" key="2">
    <source>
        <dbReference type="EMBL" id="PWI32172.1"/>
    </source>
</evidence>
<dbReference type="PANTHER" id="PTHR43155">
    <property type="entry name" value="CYCLIC DI-GMP PHOSPHODIESTERASE PA4108-RELATED"/>
    <property type="match status" value="1"/>
</dbReference>
<evidence type="ECO:0000259" key="1">
    <source>
        <dbReference type="PROSITE" id="PS51832"/>
    </source>
</evidence>
<gene>
    <name evidence="2" type="ORF">DI392_15945</name>
</gene>
<protein>
    <submittedName>
        <fullName evidence="2">Phosphodiesterase</fullName>
    </submittedName>
</protein>